<dbReference type="AlphaFoldDB" id="A0A6A9QMW0"/>
<accession>A0A6A9QMW0</accession>
<feature type="transmembrane region" description="Helical" evidence="1">
    <location>
        <begin position="96"/>
        <end position="116"/>
    </location>
</feature>
<feature type="transmembrane region" description="Helical" evidence="1">
    <location>
        <begin position="6"/>
        <end position="24"/>
    </location>
</feature>
<keyword evidence="1" id="KW-0472">Membrane</keyword>
<evidence type="ECO:0000256" key="1">
    <source>
        <dbReference type="SAM" id="Phobius"/>
    </source>
</evidence>
<keyword evidence="3" id="KW-1185">Reference proteome</keyword>
<dbReference type="NCBIfam" id="NF041796">
    <property type="entry name" value="Ced_CedA"/>
    <property type="match status" value="1"/>
</dbReference>
<keyword evidence="1" id="KW-0812">Transmembrane</keyword>
<protein>
    <submittedName>
        <fullName evidence="2">Uncharacterized protein</fullName>
    </submittedName>
</protein>
<dbReference type="InterPro" id="IPR049688">
    <property type="entry name" value="CedA_arc"/>
</dbReference>
<organism evidence="2 3">
    <name type="scientific">Sulfuracidifex metallicus DSM 6482 = JCM 9184</name>
    <dbReference type="NCBI Taxonomy" id="523847"/>
    <lineage>
        <taxon>Archaea</taxon>
        <taxon>Thermoproteota</taxon>
        <taxon>Thermoprotei</taxon>
        <taxon>Sulfolobales</taxon>
        <taxon>Sulfolobaceae</taxon>
        <taxon>Sulfuracidifex</taxon>
    </lineage>
</organism>
<sequence length="250" mass="27080">MSLSVLTYMIGAMIMALPIPVYGVKKWGPRLIGDGIYSAVWINIYGGVIYLIQSISQAIGVSWSYFITWIETVVSEEISMYTFTRAFSGLLSSVDPSIAIFFAPISYIISLLTGIIASTETFIVIAFIINNYYGFFIAFGIALMSIPFRVGKGIGASLISFSIVFEIGLPYMPDFLNGLGMNPLRIELGLPSSANLNNGLVYLTTVLIPTAMTSLVILPLVYLGILAGLSMGLSYAIGGSYKLPIPLEIF</sequence>
<dbReference type="EMBL" id="WGGD01000005">
    <property type="protein sequence ID" value="MUN28531.1"/>
    <property type="molecule type" value="Genomic_DNA"/>
</dbReference>
<evidence type="ECO:0000313" key="3">
    <source>
        <dbReference type="Proteomes" id="UP000470772"/>
    </source>
</evidence>
<feature type="transmembrane region" description="Helical" evidence="1">
    <location>
        <begin position="36"/>
        <end position="56"/>
    </location>
</feature>
<name>A0A6A9QMW0_SULME</name>
<proteinExistence type="predicted"/>
<feature type="transmembrane region" description="Helical" evidence="1">
    <location>
        <begin position="153"/>
        <end position="172"/>
    </location>
</feature>
<evidence type="ECO:0000313" key="2">
    <source>
        <dbReference type="EMBL" id="MUN28531.1"/>
    </source>
</evidence>
<keyword evidence="1" id="KW-1133">Transmembrane helix</keyword>
<reference evidence="2 3" key="1">
    <citation type="submission" date="2019-10" db="EMBL/GenBank/DDBJ databases">
        <title>Sequencing and Assembly of Multiple Reported Metal-Biooxidizing Members of the Extremely Thermoacidophilic Archaeal Family Sulfolobaceae.</title>
        <authorList>
            <person name="Counts J.A."/>
            <person name="Kelly R.M."/>
        </authorList>
    </citation>
    <scope>NUCLEOTIDE SEQUENCE [LARGE SCALE GENOMIC DNA]</scope>
    <source>
        <strain evidence="2 3">DSM 6482</strain>
    </source>
</reference>
<comment type="caution">
    <text evidence="2">The sequence shown here is derived from an EMBL/GenBank/DDBJ whole genome shotgun (WGS) entry which is preliminary data.</text>
</comment>
<dbReference type="Proteomes" id="UP000470772">
    <property type="component" value="Unassembled WGS sequence"/>
</dbReference>
<gene>
    <name evidence="2" type="ORF">GC250_03500</name>
</gene>
<feature type="transmembrane region" description="Helical" evidence="1">
    <location>
        <begin position="122"/>
        <end position="146"/>
    </location>
</feature>